<dbReference type="Proteomes" id="UP000007319">
    <property type="component" value="Chromosome"/>
</dbReference>
<feature type="region of interest" description="Disordered" evidence="1">
    <location>
        <begin position="54"/>
        <end position="77"/>
    </location>
</feature>
<proteinExistence type="predicted"/>
<evidence type="ECO:0000313" key="3">
    <source>
        <dbReference type="Proteomes" id="UP000007319"/>
    </source>
</evidence>
<dbReference type="KEGG" id="abs:AZOBR_150131"/>
<feature type="compositionally biased region" description="Basic and acidic residues" evidence="1">
    <location>
        <begin position="27"/>
        <end position="36"/>
    </location>
</feature>
<feature type="compositionally biased region" description="Basic residues" evidence="1">
    <location>
        <begin position="12"/>
        <end position="26"/>
    </location>
</feature>
<reference evidence="2 3" key="1">
    <citation type="journal article" date="2011" name="PLoS Genet.">
        <title>Azospirillum genomes reveal transition of bacteria from aquatic to terrestrial environments.</title>
        <authorList>
            <person name="Wisniewski-Dye F."/>
            <person name="Borziak K."/>
            <person name="Khalsa-Moyers G."/>
            <person name="Alexandre G."/>
            <person name="Sukharnikov L.O."/>
            <person name="Wuichet K."/>
            <person name="Hurst G.B."/>
            <person name="McDonald W.H."/>
            <person name="Robertson J.S."/>
            <person name="Barbe V."/>
            <person name="Calteau A."/>
            <person name="Rouy Z."/>
            <person name="Mangenot S."/>
            <person name="Prigent-Combaret C."/>
            <person name="Normand P."/>
            <person name="Boyer M."/>
            <person name="Siguier P."/>
            <person name="Dessaux Y."/>
            <person name="Elmerich C."/>
            <person name="Condemine G."/>
            <person name="Krishnen G."/>
            <person name="Kennedy I."/>
            <person name="Paterson A.H."/>
            <person name="Gonzalez V."/>
            <person name="Mavingui P."/>
            <person name="Zhulin I.B."/>
        </authorList>
    </citation>
    <scope>NUCLEOTIDE SEQUENCE [LARGE SCALE GENOMIC DNA]</scope>
    <source>
        <strain evidence="2 3">Sp245</strain>
    </source>
</reference>
<evidence type="ECO:0000313" key="2">
    <source>
        <dbReference type="EMBL" id="CCC98713.1"/>
    </source>
</evidence>
<keyword evidence="3" id="KW-1185">Reference proteome</keyword>
<protein>
    <submittedName>
        <fullName evidence="2">Uncharacterized protein</fullName>
    </submittedName>
</protein>
<dbReference type="AlphaFoldDB" id="A0A9P1JS46"/>
<gene>
    <name evidence="2" type="ORF">AZOBR_150131</name>
</gene>
<feature type="region of interest" description="Disordered" evidence="1">
    <location>
        <begin position="1"/>
        <end position="36"/>
    </location>
</feature>
<name>A0A9P1JS46_9PROT</name>
<organism evidence="2 3">
    <name type="scientific">Azospirillum baldaniorum</name>
    <dbReference type="NCBI Taxonomy" id="1064539"/>
    <lineage>
        <taxon>Bacteria</taxon>
        <taxon>Pseudomonadati</taxon>
        <taxon>Pseudomonadota</taxon>
        <taxon>Alphaproteobacteria</taxon>
        <taxon>Rhodospirillales</taxon>
        <taxon>Azospirillaceae</taxon>
        <taxon>Azospirillum</taxon>
    </lineage>
</organism>
<accession>A0A9P1JS46</accession>
<evidence type="ECO:0000256" key="1">
    <source>
        <dbReference type="SAM" id="MobiDB-lite"/>
    </source>
</evidence>
<sequence length="95" mass="10414">MCPSCSSGVFVRSKRSTAARQHPHRPHPWDGARETRREPAIFLNLRRIATSIPKSPFPPPASAFHNHSNGQAPPVKHGDYANAPLEIGVPIVIYG</sequence>
<dbReference type="EMBL" id="HE577327">
    <property type="protein sequence ID" value="CCC98713.1"/>
    <property type="molecule type" value="Genomic_DNA"/>
</dbReference>